<dbReference type="PANTHER" id="PTHR46193:SF10">
    <property type="entry name" value="6-PHOSPHOGLUCONATE PHOSPHATASE"/>
    <property type="match status" value="1"/>
</dbReference>
<dbReference type="GO" id="GO:0046872">
    <property type="term" value="F:metal ion binding"/>
    <property type="evidence" value="ECO:0007669"/>
    <property type="project" value="UniProtKB-KW"/>
</dbReference>
<dbReference type="InterPro" id="IPR036412">
    <property type="entry name" value="HAD-like_sf"/>
</dbReference>
<dbReference type="Gene3D" id="3.40.50.1000">
    <property type="entry name" value="HAD superfamily/HAD-like"/>
    <property type="match status" value="1"/>
</dbReference>
<dbReference type="Gene3D" id="1.10.150.240">
    <property type="entry name" value="Putative phosphatase, domain 2"/>
    <property type="match status" value="1"/>
</dbReference>
<evidence type="ECO:0000256" key="2">
    <source>
        <dbReference type="ARBA" id="ARBA00006171"/>
    </source>
</evidence>
<dbReference type="AlphaFoldDB" id="A0A7S9LTE1"/>
<keyword evidence="6" id="KW-1185">Reference proteome</keyword>
<organism evidence="5 6">
    <name type="scientific">Pontivivens ytuae</name>
    <dbReference type="NCBI Taxonomy" id="2789856"/>
    <lineage>
        <taxon>Bacteria</taxon>
        <taxon>Pseudomonadati</taxon>
        <taxon>Pseudomonadota</taxon>
        <taxon>Alphaproteobacteria</taxon>
        <taxon>Rhodobacterales</taxon>
        <taxon>Paracoccaceae</taxon>
        <taxon>Pontivivens</taxon>
    </lineage>
</organism>
<dbReference type="InterPro" id="IPR051600">
    <property type="entry name" value="Beta-PGM-like"/>
</dbReference>
<proteinExistence type="inferred from homology"/>
<dbReference type="InterPro" id="IPR006439">
    <property type="entry name" value="HAD-SF_hydro_IA"/>
</dbReference>
<evidence type="ECO:0000256" key="1">
    <source>
        <dbReference type="ARBA" id="ARBA00001946"/>
    </source>
</evidence>
<evidence type="ECO:0000313" key="5">
    <source>
        <dbReference type="EMBL" id="QPH54784.1"/>
    </source>
</evidence>
<name>A0A7S9LTE1_9RHOB</name>
<dbReference type="GO" id="GO:0016787">
    <property type="term" value="F:hydrolase activity"/>
    <property type="evidence" value="ECO:0007669"/>
    <property type="project" value="UniProtKB-KW"/>
</dbReference>
<dbReference type="Pfam" id="PF00702">
    <property type="entry name" value="Hydrolase"/>
    <property type="match status" value="1"/>
</dbReference>
<accession>A0A7S9LTE1</accession>
<keyword evidence="3" id="KW-0479">Metal-binding</keyword>
<dbReference type="Proteomes" id="UP000594800">
    <property type="component" value="Chromosome"/>
</dbReference>
<comment type="similarity">
    <text evidence="2">Belongs to the HAD-like hydrolase superfamily. CbbY/CbbZ/Gph/YieH family.</text>
</comment>
<dbReference type="SFLD" id="SFLDG01129">
    <property type="entry name" value="C1.5:_HAD__Beta-PGM__Phosphata"/>
    <property type="match status" value="1"/>
</dbReference>
<dbReference type="InterPro" id="IPR023198">
    <property type="entry name" value="PGP-like_dom2"/>
</dbReference>
<evidence type="ECO:0000256" key="3">
    <source>
        <dbReference type="ARBA" id="ARBA00022723"/>
    </source>
</evidence>
<dbReference type="SFLD" id="SFLDG01135">
    <property type="entry name" value="C1.5.6:_HAD__Beta-PGM__Phospha"/>
    <property type="match status" value="1"/>
</dbReference>
<reference evidence="5 6" key="1">
    <citation type="submission" date="2020-11" db="EMBL/GenBank/DDBJ databases">
        <title>Description of Pontivivens ytuae sp. nov. isolated from deep sea sediment of Mariana Trench.</title>
        <authorList>
            <person name="Wang Z."/>
            <person name="Sun Q.-L."/>
            <person name="Xu X.-D."/>
            <person name="Tang Y.-Z."/>
            <person name="Zhang J."/>
        </authorList>
    </citation>
    <scope>NUCLEOTIDE SEQUENCE [LARGE SCALE GENOMIC DNA]</scope>
    <source>
        <strain evidence="5 6">MT2928</strain>
    </source>
</reference>
<keyword evidence="4" id="KW-0460">Magnesium</keyword>
<dbReference type="CDD" id="cd07526">
    <property type="entry name" value="HAD_BPGM_like"/>
    <property type="match status" value="1"/>
</dbReference>
<dbReference type="SFLD" id="SFLDS00003">
    <property type="entry name" value="Haloacid_Dehalogenase"/>
    <property type="match status" value="1"/>
</dbReference>
<sequence length="221" mass="24096">MTPELVIFDCDGVLIDSEIIACAVDAEELNKEGYEISVADVVRRFAGMPGVAMRETVESDLGRSLPADYDQRIEDRVLAAYRTQLKAIAGAAETIATLPWRYCVASSSRPTKLCLGLIETAQFELFYPHVFSTSLVPRGKPAPDIFLYAAQRMQVTPERCLVVEDSVAGVRAGRAAGMQVVGFTGGSHCDDNHATRLHEHGAHAVIDRFDDFLPAVERLAA</sequence>
<protein>
    <submittedName>
        <fullName evidence="5">HAD family hydrolase</fullName>
    </submittedName>
</protein>
<dbReference type="RefSeq" id="WP_196103986.1">
    <property type="nucleotide sequence ID" value="NZ_CP064942.1"/>
</dbReference>
<comment type="cofactor">
    <cofactor evidence="1">
        <name>Mg(2+)</name>
        <dbReference type="ChEBI" id="CHEBI:18420"/>
    </cofactor>
</comment>
<dbReference type="NCBIfam" id="TIGR01509">
    <property type="entry name" value="HAD-SF-IA-v3"/>
    <property type="match status" value="1"/>
</dbReference>
<evidence type="ECO:0000313" key="6">
    <source>
        <dbReference type="Proteomes" id="UP000594800"/>
    </source>
</evidence>
<dbReference type="KEGG" id="poz:I0K15_03145"/>
<keyword evidence="5" id="KW-0378">Hydrolase</keyword>
<dbReference type="EMBL" id="CP064942">
    <property type="protein sequence ID" value="QPH54784.1"/>
    <property type="molecule type" value="Genomic_DNA"/>
</dbReference>
<dbReference type="InterPro" id="IPR023214">
    <property type="entry name" value="HAD_sf"/>
</dbReference>
<evidence type="ECO:0000256" key="4">
    <source>
        <dbReference type="ARBA" id="ARBA00022842"/>
    </source>
</evidence>
<gene>
    <name evidence="5" type="ORF">I0K15_03145</name>
</gene>
<dbReference type="SUPFAM" id="SSF56784">
    <property type="entry name" value="HAD-like"/>
    <property type="match status" value="1"/>
</dbReference>
<dbReference type="PANTHER" id="PTHR46193">
    <property type="entry name" value="6-PHOSPHOGLUCONATE PHOSPHATASE"/>
    <property type="match status" value="1"/>
</dbReference>